<comment type="similarity">
    <text evidence="1 4">Belongs to the short-chain dehydrogenases/reductases (SDR) family.</text>
</comment>
<dbReference type="AlphaFoldDB" id="A0A417Y109"/>
<dbReference type="InterPro" id="IPR002347">
    <property type="entry name" value="SDR_fam"/>
</dbReference>
<dbReference type="Gene3D" id="3.40.50.720">
    <property type="entry name" value="NAD(P)-binding Rossmann-like Domain"/>
    <property type="match status" value="1"/>
</dbReference>
<name>A0A417Y109_9ACTN</name>
<dbReference type="NCBIfam" id="TIGR03971">
    <property type="entry name" value="SDR_subfam_1"/>
    <property type="match status" value="1"/>
</dbReference>
<keyword evidence="3" id="KW-0520">NAD</keyword>
<keyword evidence="2" id="KW-0560">Oxidoreductase</keyword>
<dbReference type="PRINTS" id="PR00080">
    <property type="entry name" value="SDRFAMILY"/>
</dbReference>
<evidence type="ECO:0000256" key="1">
    <source>
        <dbReference type="ARBA" id="ARBA00006484"/>
    </source>
</evidence>
<dbReference type="GO" id="GO:0016616">
    <property type="term" value="F:oxidoreductase activity, acting on the CH-OH group of donors, NAD or NADP as acceptor"/>
    <property type="evidence" value="ECO:0007669"/>
    <property type="project" value="TreeGrafter"/>
</dbReference>
<dbReference type="PANTHER" id="PTHR42760:SF133">
    <property type="entry name" value="3-OXOACYL-[ACYL-CARRIER-PROTEIN] REDUCTASE"/>
    <property type="match status" value="1"/>
</dbReference>
<sequence>MSGLESKVAFVTGAAHGQGRSHAVGLAKQGVDIIAVDVCGQIPLVPYALGTKEELDETVALVQEAGRQAIGIVADVRDGAAISAAAVAGEEHFGRIDIVVANAGVNLDGAPAQDIPDEAWQLMLDINLTGVWHTARSTVPALLRAGGGSIIMTSSVAALRPYSGIAHYNAAKAGVVALMQTMALELAPHGVRVNTLNPSAVETPMIMNEALMRNFVPESPQPTHEEFASRAQLINAMPIPWVQPIDITNAVIWLASDEARYVTGVALPIDAGARIK</sequence>
<proteinExistence type="inferred from homology"/>
<comment type="caution">
    <text evidence="5">The sequence shown here is derived from an EMBL/GenBank/DDBJ whole genome shotgun (WGS) entry which is preliminary data.</text>
</comment>
<protein>
    <submittedName>
        <fullName evidence="5">NAD(P)-dependent oxidoreductase</fullName>
    </submittedName>
</protein>
<evidence type="ECO:0000256" key="2">
    <source>
        <dbReference type="ARBA" id="ARBA00023002"/>
    </source>
</evidence>
<organism evidence="5 6">
    <name type="scientific">Nocardioides immobilis</name>
    <dbReference type="NCBI Taxonomy" id="2049295"/>
    <lineage>
        <taxon>Bacteria</taxon>
        <taxon>Bacillati</taxon>
        <taxon>Actinomycetota</taxon>
        <taxon>Actinomycetes</taxon>
        <taxon>Propionibacteriales</taxon>
        <taxon>Nocardioidaceae</taxon>
        <taxon>Nocardioides</taxon>
    </lineage>
</organism>
<dbReference type="InterPro" id="IPR036291">
    <property type="entry name" value="NAD(P)-bd_dom_sf"/>
</dbReference>
<evidence type="ECO:0000313" key="6">
    <source>
        <dbReference type="Proteomes" id="UP000283644"/>
    </source>
</evidence>
<dbReference type="InterPro" id="IPR020904">
    <property type="entry name" value="Sc_DH/Rdtase_CS"/>
</dbReference>
<keyword evidence="6" id="KW-1185">Reference proteome</keyword>
<dbReference type="OrthoDB" id="517007at2"/>
<dbReference type="PRINTS" id="PR00081">
    <property type="entry name" value="GDHRDH"/>
</dbReference>
<evidence type="ECO:0000256" key="3">
    <source>
        <dbReference type="ARBA" id="ARBA00023027"/>
    </source>
</evidence>
<dbReference type="InterPro" id="IPR023985">
    <property type="entry name" value="SDR_subfam_1"/>
</dbReference>
<dbReference type="PANTHER" id="PTHR42760">
    <property type="entry name" value="SHORT-CHAIN DEHYDROGENASES/REDUCTASES FAMILY MEMBER"/>
    <property type="match status" value="1"/>
</dbReference>
<dbReference type="EMBL" id="QXGH01000018">
    <property type="protein sequence ID" value="RHW26271.1"/>
    <property type="molecule type" value="Genomic_DNA"/>
</dbReference>
<evidence type="ECO:0000313" key="5">
    <source>
        <dbReference type="EMBL" id="RHW26271.1"/>
    </source>
</evidence>
<dbReference type="PROSITE" id="PS00061">
    <property type="entry name" value="ADH_SHORT"/>
    <property type="match status" value="1"/>
</dbReference>
<dbReference type="Pfam" id="PF00106">
    <property type="entry name" value="adh_short"/>
    <property type="match status" value="1"/>
</dbReference>
<dbReference type="NCBIfam" id="NF009467">
    <property type="entry name" value="PRK12826.1-3"/>
    <property type="match status" value="1"/>
</dbReference>
<reference evidence="5 6" key="1">
    <citation type="submission" date="2018-09" db="EMBL/GenBank/DDBJ databases">
        <title>Genome sequencing of Nocardioides immobilis CCTCC AB 2017083 for comparison to Nocardioides silvaticus.</title>
        <authorList>
            <person name="Li C."/>
            <person name="Wang G."/>
        </authorList>
    </citation>
    <scope>NUCLEOTIDE SEQUENCE [LARGE SCALE GENOMIC DNA]</scope>
    <source>
        <strain evidence="5 6">CCTCC AB 2017083</strain>
    </source>
</reference>
<accession>A0A417Y109</accession>
<gene>
    <name evidence="5" type="ORF">D0Z08_14995</name>
</gene>
<dbReference type="Proteomes" id="UP000283644">
    <property type="component" value="Unassembled WGS sequence"/>
</dbReference>
<dbReference type="FunFam" id="3.40.50.720:FF:000084">
    <property type="entry name" value="Short-chain dehydrogenase reductase"/>
    <property type="match status" value="1"/>
</dbReference>
<dbReference type="RefSeq" id="WP_118926057.1">
    <property type="nucleotide sequence ID" value="NZ_QXGH01000018.1"/>
</dbReference>
<dbReference type="SUPFAM" id="SSF51735">
    <property type="entry name" value="NAD(P)-binding Rossmann-fold domains"/>
    <property type="match status" value="1"/>
</dbReference>
<dbReference type="CDD" id="cd05233">
    <property type="entry name" value="SDR_c"/>
    <property type="match status" value="1"/>
</dbReference>
<evidence type="ECO:0000256" key="4">
    <source>
        <dbReference type="RuleBase" id="RU000363"/>
    </source>
</evidence>